<dbReference type="Proteomes" id="UP001595075">
    <property type="component" value="Unassembled WGS sequence"/>
</dbReference>
<evidence type="ECO:0000256" key="1">
    <source>
        <dbReference type="SAM" id="MobiDB-lite"/>
    </source>
</evidence>
<protein>
    <submittedName>
        <fullName evidence="2">Uncharacterized protein</fullName>
    </submittedName>
</protein>
<evidence type="ECO:0000313" key="3">
    <source>
        <dbReference type="Proteomes" id="UP001595075"/>
    </source>
</evidence>
<feature type="region of interest" description="Disordered" evidence="1">
    <location>
        <begin position="1"/>
        <end position="27"/>
    </location>
</feature>
<gene>
    <name evidence="2" type="ORF">VTL71DRAFT_16237</name>
</gene>
<reference evidence="2 3" key="1">
    <citation type="journal article" date="2024" name="Commun. Biol.">
        <title>Comparative genomic analysis of thermophilic fungi reveals convergent evolutionary adaptations and gene losses.</title>
        <authorList>
            <person name="Steindorff A.S."/>
            <person name="Aguilar-Pontes M.V."/>
            <person name="Robinson A.J."/>
            <person name="Andreopoulos B."/>
            <person name="LaButti K."/>
            <person name="Kuo A."/>
            <person name="Mondo S."/>
            <person name="Riley R."/>
            <person name="Otillar R."/>
            <person name="Haridas S."/>
            <person name="Lipzen A."/>
            <person name="Grimwood J."/>
            <person name="Schmutz J."/>
            <person name="Clum A."/>
            <person name="Reid I.D."/>
            <person name="Moisan M.C."/>
            <person name="Butler G."/>
            <person name="Nguyen T.T.M."/>
            <person name="Dewar K."/>
            <person name="Conant G."/>
            <person name="Drula E."/>
            <person name="Henrissat B."/>
            <person name="Hansel C."/>
            <person name="Singer S."/>
            <person name="Hutchinson M.I."/>
            <person name="de Vries R.P."/>
            <person name="Natvig D.O."/>
            <person name="Powell A.J."/>
            <person name="Tsang A."/>
            <person name="Grigoriev I.V."/>
        </authorList>
    </citation>
    <scope>NUCLEOTIDE SEQUENCE [LARGE SCALE GENOMIC DNA]</scope>
    <source>
        <strain evidence="2 3">CBS 494.80</strain>
    </source>
</reference>
<name>A0ABR4CDV8_9HELO</name>
<comment type="caution">
    <text evidence="2">The sequence shown here is derived from an EMBL/GenBank/DDBJ whole genome shotgun (WGS) entry which is preliminary data.</text>
</comment>
<keyword evidence="3" id="KW-1185">Reference proteome</keyword>
<proteinExistence type="predicted"/>
<dbReference type="EMBL" id="JAZHXI010000009">
    <property type="protein sequence ID" value="KAL2068139.1"/>
    <property type="molecule type" value="Genomic_DNA"/>
</dbReference>
<accession>A0ABR4CDV8</accession>
<sequence length="75" mass="8381">MVPRDITEYNWAGKSESQTAGSGNDPIREDLQVRAIMSYTKVPIDMEEKNDFATVDILAVQIDSERSPPPPLAFK</sequence>
<evidence type="ECO:0000313" key="2">
    <source>
        <dbReference type="EMBL" id="KAL2068139.1"/>
    </source>
</evidence>
<organism evidence="2 3">
    <name type="scientific">Oculimacula yallundae</name>
    <dbReference type="NCBI Taxonomy" id="86028"/>
    <lineage>
        <taxon>Eukaryota</taxon>
        <taxon>Fungi</taxon>
        <taxon>Dikarya</taxon>
        <taxon>Ascomycota</taxon>
        <taxon>Pezizomycotina</taxon>
        <taxon>Leotiomycetes</taxon>
        <taxon>Helotiales</taxon>
        <taxon>Ploettnerulaceae</taxon>
        <taxon>Oculimacula</taxon>
    </lineage>
</organism>